<reference evidence="2" key="1">
    <citation type="journal article" date="2019" name="Int. J. Syst. Evol. Microbiol.">
        <title>The Global Catalogue of Microorganisms (GCM) 10K type strain sequencing project: providing services to taxonomists for standard genome sequencing and annotation.</title>
        <authorList>
            <consortium name="The Broad Institute Genomics Platform"/>
            <consortium name="The Broad Institute Genome Sequencing Center for Infectious Disease"/>
            <person name="Wu L."/>
            <person name="Ma J."/>
        </authorList>
    </citation>
    <scope>NUCLEOTIDE SEQUENCE [LARGE SCALE GENOMIC DNA]</scope>
    <source>
        <strain evidence="2">CECT 7956</strain>
    </source>
</reference>
<proteinExistence type="predicted"/>
<gene>
    <name evidence="1" type="ORF">ACFOOI_08240</name>
</gene>
<dbReference type="EMBL" id="JBHRYQ010000001">
    <property type="protein sequence ID" value="MFC3810639.1"/>
    <property type="molecule type" value="Genomic_DNA"/>
</dbReference>
<name>A0ABV7YTF7_9BACT</name>
<protein>
    <submittedName>
        <fullName evidence="1">Uncharacterized protein</fullName>
    </submittedName>
</protein>
<evidence type="ECO:0000313" key="2">
    <source>
        <dbReference type="Proteomes" id="UP001595616"/>
    </source>
</evidence>
<evidence type="ECO:0000313" key="1">
    <source>
        <dbReference type="EMBL" id="MFC3810639.1"/>
    </source>
</evidence>
<organism evidence="1 2">
    <name type="scientific">Lacihabitans lacunae</name>
    <dbReference type="NCBI Taxonomy" id="1028214"/>
    <lineage>
        <taxon>Bacteria</taxon>
        <taxon>Pseudomonadati</taxon>
        <taxon>Bacteroidota</taxon>
        <taxon>Cytophagia</taxon>
        <taxon>Cytophagales</taxon>
        <taxon>Leadbetterellaceae</taxon>
        <taxon>Lacihabitans</taxon>
    </lineage>
</organism>
<dbReference type="Proteomes" id="UP001595616">
    <property type="component" value="Unassembled WGS sequence"/>
</dbReference>
<keyword evidence="2" id="KW-1185">Reference proteome</keyword>
<comment type="caution">
    <text evidence="1">The sequence shown here is derived from an EMBL/GenBank/DDBJ whole genome shotgun (WGS) entry which is preliminary data.</text>
</comment>
<accession>A0ABV7YTF7</accession>
<dbReference type="RefSeq" id="WP_379836923.1">
    <property type="nucleotide sequence ID" value="NZ_JBHRYQ010000001.1"/>
</dbReference>
<sequence length="131" mass="15291">MGVIDHYDVKKGSLKWYLIMDDNTISNFPVYNYTKEPIYNHIGGDSPNISAGYEILYESKLSFNQLYPKIENYLKSNNYTLRKKNKPECYHLYLQEFSDAQIYTSTGEGCLDLIFTKKSNDITEIRASIIY</sequence>